<dbReference type="Gene3D" id="3.40.50.2300">
    <property type="match status" value="2"/>
</dbReference>
<comment type="subcellular location">
    <subcellularLocation>
        <location evidence="1">Cell envelope</location>
    </subcellularLocation>
</comment>
<comment type="caution">
    <text evidence="4">The sequence shown here is derived from an EMBL/GenBank/DDBJ whole genome shotgun (WGS) entry which is preliminary data.</text>
</comment>
<dbReference type="GO" id="GO:0030288">
    <property type="term" value="C:outer membrane-bounded periplasmic space"/>
    <property type="evidence" value="ECO:0007669"/>
    <property type="project" value="TreeGrafter"/>
</dbReference>
<feature type="domain" description="Periplasmic binding protein" evidence="3">
    <location>
        <begin position="29"/>
        <end position="284"/>
    </location>
</feature>
<dbReference type="PANTHER" id="PTHR30036:SF7">
    <property type="entry name" value="ABC TRANSPORTER PERIPLASMIC-BINDING PROTEIN YPHF"/>
    <property type="match status" value="1"/>
</dbReference>
<dbReference type="SUPFAM" id="SSF53822">
    <property type="entry name" value="Periplasmic binding protein-like I"/>
    <property type="match status" value="1"/>
</dbReference>
<dbReference type="Pfam" id="PF13407">
    <property type="entry name" value="Peripla_BP_4"/>
    <property type="match status" value="1"/>
</dbReference>
<reference evidence="4 5" key="1">
    <citation type="submission" date="2019-03" db="EMBL/GenBank/DDBJ databases">
        <title>Genomic Encyclopedia of Type Strains, Phase IV (KMG-IV): sequencing the most valuable type-strain genomes for metagenomic binning, comparative biology and taxonomic classification.</title>
        <authorList>
            <person name="Goeker M."/>
        </authorList>
    </citation>
    <scope>NUCLEOTIDE SEQUENCE [LARGE SCALE GENOMIC DNA]</scope>
    <source>
        <strain evidence="4 5">DSM 29481</strain>
    </source>
</reference>
<gene>
    <name evidence="4" type="ORF">EDD61_11822</name>
</gene>
<organism evidence="4 5">
    <name type="scientific">Longicatena caecimuris</name>
    <dbReference type="NCBI Taxonomy" id="1796635"/>
    <lineage>
        <taxon>Bacteria</taxon>
        <taxon>Bacillati</taxon>
        <taxon>Bacillota</taxon>
        <taxon>Erysipelotrichia</taxon>
        <taxon>Erysipelotrichales</taxon>
        <taxon>Erysipelotrichaceae</taxon>
        <taxon>Longicatena</taxon>
    </lineage>
</organism>
<proteinExistence type="inferred from homology"/>
<dbReference type="PROSITE" id="PS51257">
    <property type="entry name" value="PROKAR_LIPOPROTEIN"/>
    <property type="match status" value="1"/>
</dbReference>
<dbReference type="InterPro" id="IPR025997">
    <property type="entry name" value="SBP_2_dom"/>
</dbReference>
<evidence type="ECO:0000313" key="5">
    <source>
        <dbReference type="Proteomes" id="UP000295773"/>
    </source>
</evidence>
<dbReference type="RefSeq" id="WP_132225268.1">
    <property type="nucleotide sequence ID" value="NZ_JANKBG010000017.1"/>
</dbReference>
<dbReference type="InterPro" id="IPR050555">
    <property type="entry name" value="Bact_Solute-Bind_Prot2"/>
</dbReference>
<dbReference type="PANTHER" id="PTHR30036">
    <property type="entry name" value="D-XYLOSE-BINDING PERIPLASMIC PROTEIN"/>
    <property type="match status" value="1"/>
</dbReference>
<comment type="similarity">
    <text evidence="2">Belongs to the bacterial solute-binding protein 2 family.</text>
</comment>
<dbReference type="EMBL" id="SMBP01000018">
    <property type="protein sequence ID" value="TCU57579.1"/>
    <property type="molecule type" value="Genomic_DNA"/>
</dbReference>
<evidence type="ECO:0000256" key="1">
    <source>
        <dbReference type="ARBA" id="ARBA00004196"/>
    </source>
</evidence>
<name>A0A4R3T8Y4_9FIRM</name>
<dbReference type="AlphaFoldDB" id="A0A4R3T8Y4"/>
<accession>A0A4R3T8Y4</accession>
<evidence type="ECO:0000313" key="4">
    <source>
        <dbReference type="EMBL" id="TCU57579.1"/>
    </source>
</evidence>
<dbReference type="Proteomes" id="UP000295773">
    <property type="component" value="Unassembled WGS sequence"/>
</dbReference>
<dbReference type="GO" id="GO:0030246">
    <property type="term" value="F:carbohydrate binding"/>
    <property type="evidence" value="ECO:0007669"/>
    <property type="project" value="TreeGrafter"/>
</dbReference>
<evidence type="ECO:0000256" key="2">
    <source>
        <dbReference type="ARBA" id="ARBA00007639"/>
    </source>
</evidence>
<dbReference type="InterPro" id="IPR028082">
    <property type="entry name" value="Peripla_BP_I"/>
</dbReference>
<protein>
    <submittedName>
        <fullName evidence="4">Ribose transport system substrate-binding protein</fullName>
    </submittedName>
</protein>
<sequence length="312" mass="35381">MKKAVLAASLMLLCGCQTMKKETEKPLYFVFATPLSTHTLWLQAKSGMQDACDLHHIQCDWQGPIKISTEQMEDVIQTAILKKADGIITQGVIKKTYIMESMEQNVPIVLVDSPVEDAKPLATICKDFEQQAQMLLTDIEKRIGKNEHLRIGIQVSEQDFDLAKQQIESVRTVFKKHPGGFEIVAISESKSDQSRSRNEWISVLQKEKNLNITLNFAGESAIGCVMAREYLNMQDDLLIYGVDDMDDTVKMIKEGKIAGSIVTSFYRYGYDSVEMLYEYVRNGKEPVKELQPAQILLLNKGNLKTYEKELKE</sequence>
<keyword evidence="5" id="KW-1185">Reference proteome</keyword>
<evidence type="ECO:0000259" key="3">
    <source>
        <dbReference type="Pfam" id="PF13407"/>
    </source>
</evidence>